<keyword evidence="1" id="KW-0614">Plasmid</keyword>
<gene>
    <name evidence="1" type="ordered locus">Npun_BR067</name>
</gene>
<protein>
    <submittedName>
        <fullName evidence="1">Uncharacterized protein</fullName>
    </submittedName>
</protein>
<dbReference type="RefSeq" id="WP_012413225.1">
    <property type="nucleotide sequence ID" value="NC_010632.1"/>
</dbReference>
<dbReference type="KEGG" id="npu:Npun_BR067"/>
<dbReference type="EnsemblBacteria" id="ACC85213">
    <property type="protein sequence ID" value="ACC85213"/>
    <property type="gene ID" value="Npun_BR067"/>
</dbReference>
<keyword evidence="2" id="KW-1185">Reference proteome</keyword>
<dbReference type="OrthoDB" id="480792at2"/>
<evidence type="ECO:0000313" key="2">
    <source>
        <dbReference type="Proteomes" id="UP000001191"/>
    </source>
</evidence>
<dbReference type="EMBL" id="CP001039">
    <property type="protein sequence ID" value="ACC85213.1"/>
    <property type="molecule type" value="Genomic_DNA"/>
</dbReference>
<dbReference type="AlphaFoldDB" id="B2JBA9"/>
<geneLocation type="plasmid" evidence="1 2">
    <name>pNPUN02</name>
</geneLocation>
<sequence length="266" mass="30044">MMTQLSAPTLTKDPLTTQDRQIIATIVNQSDYSKNCKPEDVVTIWISEDDTTVWVKMIHGYARYHKQSFKRAVAEVKASLSAPVKCNHKEERELKQAAEKIGLLGDCDWLSLSVQYYPDKVIGHAGCYTSQKPQLLTPLAEWDFTLPKWNMPAAICPDCGGHGCGNCGYRGTRAEDLCKPVDGYRLTYVGRTDLQTAHNVYLDGEFLGILFKVRNADELWENDPKTYYWRCGDGVRYWSVKEAVEVLSRTTAPIELPQVCRELVAA</sequence>
<evidence type="ECO:0000313" key="1">
    <source>
        <dbReference type="EMBL" id="ACC85213.1"/>
    </source>
</evidence>
<reference evidence="2" key="1">
    <citation type="submission" date="2008-04" db="EMBL/GenBank/DDBJ databases">
        <title>Complete sequence of plasmid 2 of Nostoc punctiforme ATCC 29133.</title>
        <authorList>
            <consortium name="US DOE Joint Genome Institute"/>
            <person name="Copeland A."/>
            <person name="Lucas S."/>
            <person name="Lapidus A."/>
            <person name="Glavina del Rio T."/>
            <person name="Dalin E."/>
            <person name="Tice H."/>
            <person name="Pitluck S."/>
            <person name="Chain P."/>
            <person name="Malfatti S."/>
            <person name="Shin M."/>
            <person name="Vergez L."/>
            <person name="Schmutz J."/>
            <person name="Larimer F."/>
            <person name="Land M."/>
            <person name="Hauser L."/>
            <person name="Kyrpides N."/>
            <person name="Kim E."/>
            <person name="Meeks J.C."/>
            <person name="Elhai J."/>
            <person name="Campbell E.L."/>
            <person name="Thiel T."/>
            <person name="Longmire J."/>
            <person name="Potts M."/>
            <person name="Atlas R."/>
        </authorList>
    </citation>
    <scope>NUCLEOTIDE SEQUENCE [LARGE SCALE GENOMIC DNA]</scope>
    <source>
        <strain evidence="2">ATCC 29133 / PCC 73102</strain>
        <plasmid evidence="2">Plasmid pNPUN02</plasmid>
    </source>
</reference>
<dbReference type="Proteomes" id="UP000001191">
    <property type="component" value="Plasmid pNPUN02"/>
</dbReference>
<organism evidence="1 2">
    <name type="scientific">Nostoc punctiforme (strain ATCC 29133 / PCC 73102)</name>
    <dbReference type="NCBI Taxonomy" id="63737"/>
    <lineage>
        <taxon>Bacteria</taxon>
        <taxon>Bacillati</taxon>
        <taxon>Cyanobacteriota</taxon>
        <taxon>Cyanophyceae</taxon>
        <taxon>Nostocales</taxon>
        <taxon>Nostocaceae</taxon>
        <taxon>Nostoc</taxon>
    </lineage>
</organism>
<dbReference type="HOGENOM" id="CLU_1045219_0_0_3"/>
<proteinExistence type="predicted"/>
<accession>B2JBA9</accession>
<name>B2JBA9_NOSP7</name>